<dbReference type="Gene3D" id="2.60.120.10">
    <property type="entry name" value="Jelly Rolls"/>
    <property type="match status" value="1"/>
</dbReference>
<evidence type="ECO:0000313" key="2">
    <source>
        <dbReference type="Proteomes" id="UP001448858"/>
    </source>
</evidence>
<dbReference type="RefSeq" id="WP_342022908.1">
    <property type="nucleotide sequence ID" value="NZ_CP151657.1"/>
</dbReference>
<sequence>MSAAESAAVHPRTGLEAGQALDIASILLDHQPVAPAQDGGGTPTTGVQPLGRLADSELGVWELSAGTMYDVEVDEVFVVTAGRGLLIIEPRGDLPEQRTDLYPGVVVRLSEGVRTTWIITEALRKFYVLPRAPRVTTENPGAH</sequence>
<accession>A0ABZ2ZY92</accession>
<dbReference type="InterPro" id="IPR011051">
    <property type="entry name" value="RmlC_Cupin_sf"/>
</dbReference>
<dbReference type="InterPro" id="IPR014710">
    <property type="entry name" value="RmlC-like_jellyroll"/>
</dbReference>
<dbReference type="SUPFAM" id="SSF51182">
    <property type="entry name" value="RmlC-like cupins"/>
    <property type="match status" value="1"/>
</dbReference>
<dbReference type="Proteomes" id="UP001448858">
    <property type="component" value="Chromosome"/>
</dbReference>
<name>A0ABZ2ZY92_9MICC</name>
<keyword evidence="2" id="KW-1185">Reference proteome</keyword>
<proteinExistence type="predicted"/>
<gene>
    <name evidence="1" type="ORF">AAE021_13835</name>
</gene>
<organism evidence="1 2">
    <name type="scientific">Arthrobacter citreus</name>
    <dbReference type="NCBI Taxonomy" id="1670"/>
    <lineage>
        <taxon>Bacteria</taxon>
        <taxon>Bacillati</taxon>
        <taxon>Actinomycetota</taxon>
        <taxon>Actinomycetes</taxon>
        <taxon>Micrococcales</taxon>
        <taxon>Micrococcaceae</taxon>
        <taxon>Arthrobacter</taxon>
    </lineage>
</organism>
<dbReference type="EMBL" id="CP151657">
    <property type="protein sequence ID" value="WZP15242.1"/>
    <property type="molecule type" value="Genomic_DNA"/>
</dbReference>
<evidence type="ECO:0000313" key="1">
    <source>
        <dbReference type="EMBL" id="WZP15242.1"/>
    </source>
</evidence>
<protein>
    <submittedName>
        <fullName evidence="1">Cupin</fullName>
    </submittedName>
</protein>
<reference evidence="1 2" key="1">
    <citation type="submission" date="2024-04" db="EMBL/GenBank/DDBJ databases">
        <title>Arthrobacter sp. from Plains bison fecal sample.</title>
        <authorList>
            <person name="Ruzzini A."/>
        </authorList>
    </citation>
    <scope>NUCLEOTIDE SEQUENCE [LARGE SCALE GENOMIC DNA]</scope>
    <source>
        <strain evidence="1 2">EINP1</strain>
    </source>
</reference>